<dbReference type="InterPro" id="IPR004618">
    <property type="entry name" value="AsnA"/>
</dbReference>
<dbReference type="PANTHER" id="PTHR30073:SF5">
    <property type="entry name" value="ASPARTATE--AMMONIA LIGASE"/>
    <property type="match status" value="1"/>
</dbReference>
<dbReference type="EMBL" id="BAABQM010000003">
    <property type="protein sequence ID" value="GAA5414813.1"/>
    <property type="molecule type" value="Genomic_DNA"/>
</dbReference>
<dbReference type="Pfam" id="PF03590">
    <property type="entry name" value="AsnA"/>
    <property type="match status" value="1"/>
</dbReference>
<evidence type="ECO:0000259" key="7">
    <source>
        <dbReference type="PROSITE" id="PS50862"/>
    </source>
</evidence>
<evidence type="ECO:0000256" key="4">
    <source>
        <dbReference type="ARBA" id="ARBA00022741"/>
    </source>
</evidence>
<evidence type="ECO:0000256" key="3">
    <source>
        <dbReference type="ARBA" id="ARBA00022605"/>
    </source>
</evidence>
<proteinExistence type="predicted"/>
<keyword evidence="2 8" id="KW-0436">Ligase</keyword>
<sequence length="329" mass="38027">MYKSKLNVSETQQAIQALKDSFSLVMNHQLNLIKVPGPLFINCSDNLNDRLSDNVDGVKFQPSSVKEEQEIVQSLAKWKRVALKKYGYPLHSGISVDMRAIRRTEEVDAIHSLLVDQWDWEYIIDEKDYNTDMIKKVVNKIFYAMKSTEDYINISYRELEEKLPTEVFYITSKELYDMYPGKSAKEREYLITKEHKCVFILQIGGKIEGTANEVHDYRAKDYDNLMLNGDLLVYHKVNDIALELMSMGIRVDSKALIEQKELDVSKIDTFSDYYQMIIRNELPLTIGGGVGQSRLAMYLLEKAHIGEVQVSSWDADYVAKLEQENIHLL</sequence>
<keyword evidence="3" id="KW-0028">Amino-acid biosynthesis</keyword>
<dbReference type="Proteomes" id="UP001449582">
    <property type="component" value="Unassembled WGS sequence"/>
</dbReference>
<dbReference type="SUPFAM" id="SSF55681">
    <property type="entry name" value="Class II aaRS and biotin synthetases"/>
    <property type="match status" value="1"/>
</dbReference>
<keyword evidence="1" id="KW-0963">Cytoplasm</keyword>
<dbReference type="GO" id="GO:0016874">
    <property type="term" value="F:ligase activity"/>
    <property type="evidence" value="ECO:0007669"/>
    <property type="project" value="UniProtKB-KW"/>
</dbReference>
<organism evidence="8 9">
    <name type="scientific">Ureaplasma ceti</name>
    <dbReference type="NCBI Taxonomy" id="3119530"/>
    <lineage>
        <taxon>Bacteria</taxon>
        <taxon>Bacillati</taxon>
        <taxon>Mycoplasmatota</taxon>
        <taxon>Mycoplasmoidales</taxon>
        <taxon>Mycoplasmoidaceae</taxon>
        <taxon>Ureaplasma</taxon>
    </lineage>
</organism>
<evidence type="ECO:0000256" key="5">
    <source>
        <dbReference type="ARBA" id="ARBA00022840"/>
    </source>
</evidence>
<evidence type="ECO:0000256" key="2">
    <source>
        <dbReference type="ARBA" id="ARBA00022598"/>
    </source>
</evidence>
<reference evidence="8" key="1">
    <citation type="submission" date="2024-02" db="EMBL/GenBank/DDBJ databases">
        <title>Draft genome sequence of new strains in genus Ureaplasma.</title>
        <authorList>
            <person name="Nakajima Y."/>
            <person name="Segawa T."/>
        </authorList>
    </citation>
    <scope>NUCLEOTIDE SEQUENCE [LARGE SCALE GENOMIC DNA]</scope>
    <source>
        <strain evidence="8">OM1</strain>
    </source>
</reference>
<comment type="caution">
    <text evidence="8">The sequence shown here is derived from an EMBL/GenBank/DDBJ whole genome shotgun (WGS) entry which is preliminary data.</text>
</comment>
<accession>A0ABP9U653</accession>
<gene>
    <name evidence="8" type="primary">asnA</name>
    <name evidence="8" type="ORF">UREOM_5240</name>
</gene>
<keyword evidence="4" id="KW-0547">Nucleotide-binding</keyword>
<dbReference type="PROSITE" id="PS50862">
    <property type="entry name" value="AA_TRNA_LIGASE_II"/>
    <property type="match status" value="1"/>
</dbReference>
<keyword evidence="5" id="KW-0067">ATP-binding</keyword>
<dbReference type="InterPro" id="IPR006195">
    <property type="entry name" value="aa-tRNA-synth_II"/>
</dbReference>
<evidence type="ECO:0000256" key="6">
    <source>
        <dbReference type="ARBA" id="ARBA00022888"/>
    </source>
</evidence>
<dbReference type="RefSeq" id="WP_353289972.1">
    <property type="nucleotide sequence ID" value="NZ_BAABQM010000003.1"/>
</dbReference>
<dbReference type="Gene3D" id="3.30.930.10">
    <property type="entry name" value="Bira Bifunctional Protein, Domain 2"/>
    <property type="match status" value="1"/>
</dbReference>
<evidence type="ECO:0000313" key="9">
    <source>
        <dbReference type="Proteomes" id="UP001449582"/>
    </source>
</evidence>
<evidence type="ECO:0000313" key="8">
    <source>
        <dbReference type="EMBL" id="GAA5414813.1"/>
    </source>
</evidence>
<name>A0ABP9U653_9BACT</name>
<dbReference type="InterPro" id="IPR045864">
    <property type="entry name" value="aa-tRNA-synth_II/BPL/LPL"/>
</dbReference>
<protein>
    <submittedName>
        <fullName evidence="8">Aspartate--ammonia ligase</fullName>
    </submittedName>
</protein>
<dbReference type="PANTHER" id="PTHR30073">
    <property type="entry name" value="ASPARTATE--AMMONIA LIGASE"/>
    <property type="match status" value="1"/>
</dbReference>
<keyword evidence="9" id="KW-1185">Reference proteome</keyword>
<evidence type="ECO:0000256" key="1">
    <source>
        <dbReference type="ARBA" id="ARBA00022490"/>
    </source>
</evidence>
<keyword evidence="6" id="KW-0061">Asparagine biosynthesis</keyword>
<feature type="domain" description="Aminoacyl-transfer RNA synthetases class-II family profile" evidence="7">
    <location>
        <begin position="103"/>
        <end position="322"/>
    </location>
</feature>
<dbReference type="PIRSF" id="PIRSF001555">
    <property type="entry name" value="Asp_ammon_ligase"/>
    <property type="match status" value="1"/>
</dbReference>